<evidence type="ECO:0000313" key="1">
    <source>
        <dbReference type="EMBL" id="CAI9172206.1"/>
    </source>
</evidence>
<reference evidence="1" key="1">
    <citation type="submission" date="2023-04" db="EMBL/GenBank/DDBJ databases">
        <authorList>
            <consortium name="ELIXIR-Norway"/>
        </authorList>
    </citation>
    <scope>NUCLEOTIDE SEQUENCE [LARGE SCALE GENOMIC DNA]</scope>
</reference>
<proteinExistence type="predicted"/>
<organism evidence="1 2">
    <name type="scientific">Rangifer tarandus platyrhynchus</name>
    <name type="common">Svalbard reindeer</name>
    <dbReference type="NCBI Taxonomy" id="3082113"/>
    <lineage>
        <taxon>Eukaryota</taxon>
        <taxon>Metazoa</taxon>
        <taxon>Chordata</taxon>
        <taxon>Craniata</taxon>
        <taxon>Vertebrata</taxon>
        <taxon>Euteleostomi</taxon>
        <taxon>Mammalia</taxon>
        <taxon>Eutheria</taxon>
        <taxon>Laurasiatheria</taxon>
        <taxon>Artiodactyla</taxon>
        <taxon>Ruminantia</taxon>
        <taxon>Pecora</taxon>
        <taxon>Cervidae</taxon>
        <taxon>Odocoileinae</taxon>
        <taxon>Rangifer</taxon>
    </lineage>
</organism>
<name>A0ABN8ZGT1_RANTA</name>
<accession>A0ABN8ZGT1</accession>
<sequence length="122" mass="13124">MQIRSAEMPPNESCPLYSAGPHVGLELVCVGGDPFPSSTTTLRGDETGCTFFRLDLGLKVLKRVNFREGKKVLGRNSSSVQGQTTLENNTMEYLPRLAEQSEFIQASESGGGSRASHTGKCA</sequence>
<dbReference type="EMBL" id="OX459968">
    <property type="protein sequence ID" value="CAI9172206.1"/>
    <property type="molecule type" value="Genomic_DNA"/>
</dbReference>
<evidence type="ECO:0000313" key="2">
    <source>
        <dbReference type="Proteomes" id="UP001176941"/>
    </source>
</evidence>
<gene>
    <name evidence="1" type="ORF">MRATA1EN1_LOCUS21168</name>
</gene>
<dbReference type="Proteomes" id="UP001176941">
    <property type="component" value="Chromosome 32"/>
</dbReference>
<protein>
    <submittedName>
        <fullName evidence="1">Uncharacterized protein</fullName>
    </submittedName>
</protein>
<keyword evidence="2" id="KW-1185">Reference proteome</keyword>